<accession>B4IRY6</accession>
<dbReference type="EMBL" id="CH696862">
    <property type="protein sequence ID" value="EDW39517.1"/>
    <property type="molecule type" value="Genomic_DNA"/>
</dbReference>
<dbReference type="AlphaFoldDB" id="B4IRY6"/>
<evidence type="ECO:0000313" key="2">
    <source>
        <dbReference type="Proteomes" id="UP000008744"/>
    </source>
</evidence>
<keyword evidence="2" id="KW-1185">Reference proteome</keyword>
<dbReference type="HOGENOM" id="CLU_3052557_0_0_1"/>
<proteinExistence type="predicted"/>
<organism evidence="2">
    <name type="scientific">Drosophila persimilis</name>
    <name type="common">Fruit fly</name>
    <dbReference type="NCBI Taxonomy" id="7234"/>
    <lineage>
        <taxon>Eukaryota</taxon>
        <taxon>Metazoa</taxon>
        <taxon>Ecdysozoa</taxon>
        <taxon>Arthropoda</taxon>
        <taxon>Hexapoda</taxon>
        <taxon>Insecta</taxon>
        <taxon>Pterygota</taxon>
        <taxon>Neoptera</taxon>
        <taxon>Endopterygota</taxon>
        <taxon>Diptera</taxon>
        <taxon>Brachycera</taxon>
        <taxon>Muscomorpha</taxon>
        <taxon>Ephydroidea</taxon>
        <taxon>Drosophilidae</taxon>
        <taxon>Drosophila</taxon>
        <taxon>Sophophora</taxon>
    </lineage>
</organism>
<dbReference type="Proteomes" id="UP000008744">
    <property type="component" value="Unassembled WGS sequence"/>
</dbReference>
<name>B4IRY6_DROPE</name>
<reference evidence="1 2" key="1">
    <citation type="journal article" date="2007" name="Nature">
        <title>Evolution of genes and genomes on the Drosophila phylogeny.</title>
        <authorList>
            <consortium name="Drosophila 12 Genomes Consortium"/>
            <person name="Clark A.G."/>
            <person name="Eisen M.B."/>
            <person name="Smith D.R."/>
            <person name="Bergman C.M."/>
            <person name="Oliver B."/>
            <person name="Markow T.A."/>
            <person name="Kaufman T.C."/>
            <person name="Kellis M."/>
            <person name="Gelbart W."/>
            <person name="Iyer V.N."/>
            <person name="Pollard D.A."/>
            <person name="Sackton T.B."/>
            <person name="Larracuente A.M."/>
            <person name="Singh N.D."/>
            <person name="Abad J.P."/>
            <person name="Abt D.N."/>
            <person name="Adryan B."/>
            <person name="Aguade M."/>
            <person name="Akashi H."/>
            <person name="Anderson W.W."/>
            <person name="Aquadro C.F."/>
            <person name="Ardell D.H."/>
            <person name="Arguello R."/>
            <person name="Artieri C.G."/>
            <person name="Barbash D.A."/>
            <person name="Barker D."/>
            <person name="Barsanti P."/>
            <person name="Batterham P."/>
            <person name="Batzoglou S."/>
            <person name="Begun D."/>
            <person name="Bhutkar A."/>
            <person name="Blanco E."/>
            <person name="Bosak S.A."/>
            <person name="Bradley R.K."/>
            <person name="Brand A.D."/>
            <person name="Brent M.R."/>
            <person name="Brooks A.N."/>
            <person name="Brown R.H."/>
            <person name="Butlin R.K."/>
            <person name="Caggese C."/>
            <person name="Calvi B.R."/>
            <person name="Bernardo de Carvalho A."/>
            <person name="Caspi A."/>
            <person name="Castrezana S."/>
            <person name="Celniker S.E."/>
            <person name="Chang J.L."/>
            <person name="Chapple C."/>
            <person name="Chatterji S."/>
            <person name="Chinwalla A."/>
            <person name="Civetta A."/>
            <person name="Clifton S.W."/>
            <person name="Comeron J.M."/>
            <person name="Costello J.C."/>
            <person name="Coyne J.A."/>
            <person name="Daub J."/>
            <person name="David R.G."/>
            <person name="Delcher A.L."/>
            <person name="Delehaunty K."/>
            <person name="Do C.B."/>
            <person name="Ebling H."/>
            <person name="Edwards K."/>
            <person name="Eickbush T."/>
            <person name="Evans J.D."/>
            <person name="Filipski A."/>
            <person name="Findeiss S."/>
            <person name="Freyhult E."/>
            <person name="Fulton L."/>
            <person name="Fulton R."/>
            <person name="Garcia A.C."/>
            <person name="Gardiner A."/>
            <person name="Garfield D.A."/>
            <person name="Garvin B.E."/>
            <person name="Gibson G."/>
            <person name="Gilbert D."/>
            <person name="Gnerre S."/>
            <person name="Godfrey J."/>
            <person name="Good R."/>
            <person name="Gotea V."/>
            <person name="Gravely B."/>
            <person name="Greenberg A.J."/>
            <person name="Griffiths-Jones S."/>
            <person name="Gross S."/>
            <person name="Guigo R."/>
            <person name="Gustafson E.A."/>
            <person name="Haerty W."/>
            <person name="Hahn M.W."/>
            <person name="Halligan D.L."/>
            <person name="Halpern A.L."/>
            <person name="Halter G.M."/>
            <person name="Han M.V."/>
            <person name="Heger A."/>
            <person name="Hillier L."/>
            <person name="Hinrichs A.S."/>
            <person name="Holmes I."/>
            <person name="Hoskins R.A."/>
            <person name="Hubisz M.J."/>
            <person name="Hultmark D."/>
            <person name="Huntley M.A."/>
            <person name="Jaffe D.B."/>
            <person name="Jagadeeshan S."/>
            <person name="Jeck W.R."/>
            <person name="Johnson J."/>
            <person name="Jones C.D."/>
            <person name="Jordan W.C."/>
            <person name="Karpen G.H."/>
            <person name="Kataoka E."/>
            <person name="Keightley P.D."/>
            <person name="Kheradpour P."/>
            <person name="Kirkness E.F."/>
            <person name="Koerich L.B."/>
            <person name="Kristiansen K."/>
            <person name="Kudrna D."/>
            <person name="Kulathinal R.J."/>
            <person name="Kumar S."/>
            <person name="Kwok R."/>
            <person name="Lander E."/>
            <person name="Langley C.H."/>
            <person name="Lapoint R."/>
            <person name="Lazzaro B.P."/>
            <person name="Lee S.J."/>
            <person name="Levesque L."/>
            <person name="Li R."/>
            <person name="Lin C.F."/>
            <person name="Lin M.F."/>
            <person name="Lindblad-Toh K."/>
            <person name="Llopart A."/>
            <person name="Long M."/>
            <person name="Low L."/>
            <person name="Lozovsky E."/>
            <person name="Lu J."/>
            <person name="Luo M."/>
            <person name="Machado C.A."/>
            <person name="Makalowski W."/>
            <person name="Marzo M."/>
            <person name="Matsuda M."/>
            <person name="Matzkin L."/>
            <person name="McAllister B."/>
            <person name="McBride C.S."/>
            <person name="McKernan B."/>
            <person name="McKernan K."/>
            <person name="Mendez-Lago M."/>
            <person name="Minx P."/>
            <person name="Mollenhauer M.U."/>
            <person name="Montooth K."/>
            <person name="Mount S.M."/>
            <person name="Mu X."/>
            <person name="Myers E."/>
            <person name="Negre B."/>
            <person name="Newfeld S."/>
            <person name="Nielsen R."/>
            <person name="Noor M.A."/>
            <person name="O'Grady P."/>
            <person name="Pachter L."/>
            <person name="Papaceit M."/>
            <person name="Parisi M.J."/>
            <person name="Parisi M."/>
            <person name="Parts L."/>
            <person name="Pedersen J.S."/>
            <person name="Pesole G."/>
            <person name="Phillippy A.M."/>
            <person name="Ponting C.P."/>
            <person name="Pop M."/>
            <person name="Porcelli D."/>
            <person name="Powell J.R."/>
            <person name="Prohaska S."/>
            <person name="Pruitt K."/>
            <person name="Puig M."/>
            <person name="Quesneville H."/>
            <person name="Ram K.R."/>
            <person name="Rand D."/>
            <person name="Rasmussen M.D."/>
            <person name="Reed L.K."/>
            <person name="Reenan R."/>
            <person name="Reily A."/>
            <person name="Remington K.A."/>
            <person name="Rieger T.T."/>
            <person name="Ritchie M.G."/>
            <person name="Robin C."/>
            <person name="Rogers Y.H."/>
            <person name="Rohde C."/>
            <person name="Rozas J."/>
            <person name="Rubenfield M.J."/>
            <person name="Ruiz A."/>
            <person name="Russo S."/>
            <person name="Salzberg S.L."/>
            <person name="Sanchez-Gracia A."/>
            <person name="Saranga D.J."/>
            <person name="Sato H."/>
            <person name="Schaeffer S.W."/>
            <person name="Schatz M.C."/>
            <person name="Schlenke T."/>
            <person name="Schwartz R."/>
            <person name="Segarra C."/>
            <person name="Singh R.S."/>
            <person name="Sirot L."/>
            <person name="Sirota M."/>
            <person name="Sisneros N.B."/>
            <person name="Smith C.D."/>
            <person name="Smith T.F."/>
            <person name="Spieth J."/>
            <person name="Stage D.E."/>
            <person name="Stark A."/>
            <person name="Stephan W."/>
            <person name="Strausberg R.L."/>
            <person name="Strempel S."/>
            <person name="Sturgill D."/>
            <person name="Sutton G."/>
            <person name="Sutton G.G."/>
            <person name="Tao W."/>
            <person name="Teichmann S."/>
            <person name="Tobari Y.N."/>
            <person name="Tomimura Y."/>
            <person name="Tsolas J.M."/>
            <person name="Valente V.L."/>
            <person name="Venter E."/>
            <person name="Venter J.C."/>
            <person name="Vicario S."/>
            <person name="Vieira F.G."/>
            <person name="Vilella A.J."/>
            <person name="Villasante A."/>
            <person name="Walenz B."/>
            <person name="Wang J."/>
            <person name="Wasserman M."/>
            <person name="Watts T."/>
            <person name="Wilson D."/>
            <person name="Wilson R.K."/>
            <person name="Wing R.A."/>
            <person name="Wolfner M.F."/>
            <person name="Wong A."/>
            <person name="Wong G.K."/>
            <person name="Wu C.I."/>
            <person name="Wu G."/>
            <person name="Yamamoto D."/>
            <person name="Yang H.P."/>
            <person name="Yang S.P."/>
            <person name="Yorke J.A."/>
            <person name="Yoshida K."/>
            <person name="Zdobnov E."/>
            <person name="Zhang P."/>
            <person name="Zhang Y."/>
            <person name="Zimin A.V."/>
            <person name="Baldwin J."/>
            <person name="Abdouelleil A."/>
            <person name="Abdulkadir J."/>
            <person name="Abebe A."/>
            <person name="Abera B."/>
            <person name="Abreu J."/>
            <person name="Acer S.C."/>
            <person name="Aftuck L."/>
            <person name="Alexander A."/>
            <person name="An P."/>
            <person name="Anderson E."/>
            <person name="Anderson S."/>
            <person name="Arachi H."/>
            <person name="Azer M."/>
            <person name="Bachantsang P."/>
            <person name="Barry A."/>
            <person name="Bayul T."/>
            <person name="Berlin A."/>
            <person name="Bessette D."/>
            <person name="Bloom T."/>
            <person name="Blye J."/>
            <person name="Boguslavskiy L."/>
            <person name="Bonnet C."/>
            <person name="Boukhgalter B."/>
            <person name="Bourzgui I."/>
            <person name="Brown A."/>
            <person name="Cahill P."/>
            <person name="Channer S."/>
            <person name="Cheshatsang Y."/>
            <person name="Chuda L."/>
            <person name="Citroen M."/>
            <person name="Collymore A."/>
            <person name="Cooke P."/>
            <person name="Costello M."/>
            <person name="D'Aco K."/>
            <person name="Daza R."/>
            <person name="De Haan G."/>
            <person name="DeGray S."/>
            <person name="DeMaso C."/>
            <person name="Dhargay N."/>
            <person name="Dooley K."/>
            <person name="Dooley E."/>
            <person name="Doricent M."/>
            <person name="Dorje P."/>
            <person name="Dorjee K."/>
            <person name="Dupes A."/>
            <person name="Elong R."/>
            <person name="Falk J."/>
            <person name="Farina A."/>
            <person name="Faro S."/>
            <person name="Ferguson D."/>
            <person name="Fisher S."/>
            <person name="Foley C.D."/>
            <person name="Franke A."/>
            <person name="Friedrich D."/>
            <person name="Gadbois L."/>
            <person name="Gearin G."/>
            <person name="Gearin C.R."/>
            <person name="Giannoukos G."/>
            <person name="Goode T."/>
            <person name="Graham J."/>
            <person name="Grandbois E."/>
            <person name="Grewal S."/>
            <person name="Gyaltsen K."/>
            <person name="Hafez N."/>
            <person name="Hagos B."/>
            <person name="Hall J."/>
            <person name="Henson C."/>
            <person name="Hollinger A."/>
            <person name="Honan T."/>
            <person name="Huard M.D."/>
            <person name="Hughes L."/>
            <person name="Hurhula B."/>
            <person name="Husby M.E."/>
            <person name="Kamat A."/>
            <person name="Kanga B."/>
            <person name="Kashin S."/>
            <person name="Khazanovich D."/>
            <person name="Kisner P."/>
            <person name="Lance K."/>
            <person name="Lara M."/>
            <person name="Lee W."/>
            <person name="Lennon N."/>
            <person name="Letendre F."/>
            <person name="LeVine R."/>
            <person name="Lipovsky A."/>
            <person name="Liu X."/>
            <person name="Liu J."/>
            <person name="Liu S."/>
            <person name="Lokyitsang T."/>
            <person name="Lokyitsang Y."/>
            <person name="Lubonja R."/>
            <person name="Lui A."/>
            <person name="MacDonald P."/>
            <person name="Magnisalis V."/>
            <person name="Maru K."/>
            <person name="Matthews C."/>
            <person name="McCusker W."/>
            <person name="McDonough S."/>
            <person name="Mehta T."/>
            <person name="Meldrim J."/>
            <person name="Meneus L."/>
            <person name="Mihai O."/>
            <person name="Mihalev A."/>
            <person name="Mihova T."/>
            <person name="Mittelman R."/>
            <person name="Mlenga V."/>
            <person name="Montmayeur A."/>
            <person name="Mulrain L."/>
            <person name="Navidi A."/>
            <person name="Naylor J."/>
            <person name="Negash T."/>
            <person name="Nguyen T."/>
            <person name="Nguyen N."/>
            <person name="Nicol R."/>
            <person name="Norbu C."/>
            <person name="Norbu N."/>
            <person name="Novod N."/>
            <person name="O'Neill B."/>
            <person name="Osman S."/>
            <person name="Markiewicz E."/>
            <person name="Oyono O.L."/>
            <person name="Patti C."/>
            <person name="Phunkhang P."/>
            <person name="Pierre F."/>
            <person name="Priest M."/>
            <person name="Raghuraman S."/>
            <person name="Rege F."/>
            <person name="Reyes R."/>
            <person name="Rise C."/>
            <person name="Rogov P."/>
            <person name="Ross K."/>
            <person name="Ryan E."/>
            <person name="Settipalli S."/>
            <person name="Shea T."/>
            <person name="Sherpa N."/>
            <person name="Shi L."/>
            <person name="Shih D."/>
            <person name="Sparrow T."/>
            <person name="Spaulding J."/>
            <person name="Stalker J."/>
            <person name="Stange-Thomann N."/>
            <person name="Stavropoulos S."/>
            <person name="Stone C."/>
            <person name="Strader C."/>
            <person name="Tesfaye S."/>
            <person name="Thomson T."/>
            <person name="Thoulutsang Y."/>
            <person name="Thoulutsang D."/>
            <person name="Topham K."/>
            <person name="Topping I."/>
            <person name="Tsamla T."/>
            <person name="Vassiliev H."/>
            <person name="Vo A."/>
            <person name="Wangchuk T."/>
            <person name="Wangdi T."/>
            <person name="Weiand M."/>
            <person name="Wilkinson J."/>
            <person name="Wilson A."/>
            <person name="Yadav S."/>
            <person name="Young G."/>
            <person name="Yu Q."/>
            <person name="Zembek L."/>
            <person name="Zhong D."/>
            <person name="Zimmer A."/>
            <person name="Zwirko Z."/>
            <person name="Jaffe D.B."/>
            <person name="Alvarez P."/>
            <person name="Brockman W."/>
            <person name="Butler J."/>
            <person name="Chin C."/>
            <person name="Gnerre S."/>
            <person name="Grabherr M."/>
            <person name="Kleber M."/>
            <person name="Mauceli E."/>
            <person name="MacCallum I."/>
        </authorList>
    </citation>
    <scope>NUCLEOTIDE SEQUENCE [LARGE SCALE GENOMIC DNA]</scope>
    <source>
        <strain evidence="2">MSH-3 / Tucson 14011-0111.49</strain>
    </source>
</reference>
<gene>
    <name evidence="1" type="primary">Dper\GL22986</name>
    <name evidence="1" type="ORF">Dper_GL22986</name>
</gene>
<evidence type="ECO:0000313" key="1">
    <source>
        <dbReference type="EMBL" id="EDW39517.1"/>
    </source>
</evidence>
<sequence>MGRKSGNIRSMNGYPVCSHVHAVLRPRTREKSTSALALGNFSRSIHAFRNLFNE</sequence>
<protein>
    <submittedName>
        <fullName evidence="1">GL22986</fullName>
    </submittedName>
</protein>